<dbReference type="OrthoDB" id="6492516at2"/>
<dbReference type="RefSeq" id="WP_107284867.1">
    <property type="nucleotide sequence ID" value="NZ_PYMC01000018.1"/>
</dbReference>
<sequence>MNENIVETLVAEILKRLQKKVLLVLTNAGGYQDEIYTRMCHYNNFSFSIMIAENAVNQHDVDKWRQLGDIVNFDEHSLPAALDKFDSLFIPFLDFETMGDVANGIFTTDGAQVINYALMKNINVLALDYNCNPKSELNQVLGLNKNAGYNEQLQTNINKIVSSGVQLCTMNEIESNLNPAESISESEPRGIIESPLRYITLNDVINSGRDSFSNNEKLTDLAVEYLKAQK</sequence>
<dbReference type="AlphaFoldDB" id="A0A2T3MTD7"/>
<organism evidence="1 2">
    <name type="scientific">Photobacterium lipolyticum</name>
    <dbReference type="NCBI Taxonomy" id="266810"/>
    <lineage>
        <taxon>Bacteria</taxon>
        <taxon>Pseudomonadati</taxon>
        <taxon>Pseudomonadota</taxon>
        <taxon>Gammaproteobacteria</taxon>
        <taxon>Vibrionales</taxon>
        <taxon>Vibrionaceae</taxon>
        <taxon>Photobacterium</taxon>
    </lineage>
</organism>
<name>A0A2T3MTD7_9GAMM</name>
<evidence type="ECO:0000313" key="2">
    <source>
        <dbReference type="Proteomes" id="UP000240904"/>
    </source>
</evidence>
<evidence type="ECO:0000313" key="1">
    <source>
        <dbReference type="EMBL" id="PSW02573.1"/>
    </source>
</evidence>
<gene>
    <name evidence="1" type="ORF">C9I89_18825</name>
</gene>
<keyword evidence="2" id="KW-1185">Reference proteome</keyword>
<proteinExistence type="predicted"/>
<comment type="caution">
    <text evidence="1">The sequence shown here is derived from an EMBL/GenBank/DDBJ whole genome shotgun (WGS) entry which is preliminary data.</text>
</comment>
<reference evidence="1 2" key="1">
    <citation type="submission" date="2018-03" db="EMBL/GenBank/DDBJ databases">
        <title>Whole genome sequencing of Histamine producing bacteria.</title>
        <authorList>
            <person name="Butler K."/>
        </authorList>
    </citation>
    <scope>NUCLEOTIDE SEQUENCE [LARGE SCALE GENOMIC DNA]</scope>
    <source>
        <strain evidence="1 2">DSM 16190</strain>
    </source>
</reference>
<dbReference type="Proteomes" id="UP000240904">
    <property type="component" value="Unassembled WGS sequence"/>
</dbReference>
<dbReference type="EMBL" id="PYMC01000018">
    <property type="protein sequence ID" value="PSW02573.1"/>
    <property type="molecule type" value="Genomic_DNA"/>
</dbReference>
<protein>
    <submittedName>
        <fullName evidence="1">Uncharacterized protein</fullName>
    </submittedName>
</protein>
<accession>A0A2T3MTD7</accession>